<gene>
    <name evidence="1" type="ORF">PLA107_033010</name>
</gene>
<dbReference type="Proteomes" id="UP000006426">
    <property type="component" value="Plasmid pmppla107"/>
</dbReference>
<geneLocation type="plasmid" evidence="2">
    <name>pmppla107</name>
</geneLocation>
<reference evidence="1 2" key="1">
    <citation type="journal article" date="2011" name="PLoS Pathog.">
        <title>Dynamic evolution of pathogenicity revealed by sequencing and comparative genomics of 19 Pseudomonas syringae isolates.</title>
        <authorList>
            <person name="Baltrus D.A."/>
            <person name="Nishimura M.T."/>
            <person name="Romanchuk A."/>
            <person name="Chang J.H."/>
            <person name="Mukhtar M.S."/>
            <person name="Cherkis K."/>
            <person name="Roach J."/>
            <person name="Grant S.R."/>
            <person name="Jones C.D."/>
            <person name="Dangl J.L."/>
        </authorList>
    </citation>
    <scope>NUCLEOTIDE SEQUENCE [LARGE SCALE GENOMIC DNA]</scope>
    <source>
        <strain evidence="1 2">M301315</strain>
    </source>
</reference>
<dbReference type="AlphaFoldDB" id="A0AAD0PWK4"/>
<evidence type="ECO:0000313" key="2">
    <source>
        <dbReference type="Proteomes" id="UP000006426"/>
    </source>
</evidence>
<protein>
    <submittedName>
        <fullName evidence="1">Uncharacterized protein</fullName>
    </submittedName>
</protein>
<evidence type="ECO:0000313" key="1">
    <source>
        <dbReference type="EMBL" id="AXH60047.1"/>
    </source>
</evidence>
<accession>A0AAD0PWK4</accession>
<proteinExistence type="predicted"/>
<sequence length="77" mass="9153">MSRTTRFHYRKGLMRDRARKEIYVANSCSRHGGCGYCLGNRMHRHARAKPIVAVDFHWVMPHDIHFDTDWVRDSELP</sequence>
<dbReference type="RefSeq" id="WP_005742879.1">
    <property type="nucleotide sequence ID" value="NZ_CP031226.1"/>
</dbReference>
<dbReference type="GeneID" id="39474467"/>
<dbReference type="EMBL" id="CP031226">
    <property type="protein sequence ID" value="AXH60047.1"/>
    <property type="molecule type" value="Genomic_DNA"/>
</dbReference>
<organism evidence="1 2">
    <name type="scientific">Pseudomonas amygdali pv. lachrymans str. M301315</name>
    <dbReference type="NCBI Taxonomy" id="629260"/>
    <lineage>
        <taxon>Bacteria</taxon>
        <taxon>Pseudomonadati</taxon>
        <taxon>Pseudomonadota</taxon>
        <taxon>Gammaproteobacteria</taxon>
        <taxon>Pseudomonadales</taxon>
        <taxon>Pseudomonadaceae</taxon>
        <taxon>Pseudomonas</taxon>
        <taxon>Pseudomonas amygdali</taxon>
    </lineage>
</organism>
<keyword evidence="1" id="KW-0614">Plasmid</keyword>
<name>A0AAD0PWK4_PSEAV</name>